<evidence type="ECO:0000313" key="2">
    <source>
        <dbReference type="EMBL" id="PLW70013.1"/>
    </source>
</evidence>
<dbReference type="EMBL" id="PKUS01000003">
    <property type="protein sequence ID" value="PLW70013.1"/>
    <property type="molecule type" value="Genomic_DNA"/>
</dbReference>
<name>A0A2N5X697_9GAMM</name>
<gene>
    <name evidence="2" type="ORF">C0039_05710</name>
</gene>
<dbReference type="AlphaFoldDB" id="A0A2N5X697"/>
<reference evidence="2 3" key="1">
    <citation type="submission" date="2018-01" db="EMBL/GenBank/DDBJ databases">
        <title>The draft genome sequence of Halioglobus lutimaris HF004.</title>
        <authorList>
            <person name="Du Z.-J."/>
            <person name="Shi M.-J."/>
        </authorList>
    </citation>
    <scope>NUCLEOTIDE SEQUENCE [LARGE SCALE GENOMIC DNA]</scope>
    <source>
        <strain evidence="2 3">HF004</strain>
    </source>
</reference>
<organism evidence="2 3">
    <name type="scientific">Pseudohalioglobus lutimaris</name>
    <dbReference type="NCBI Taxonomy" id="1737061"/>
    <lineage>
        <taxon>Bacteria</taxon>
        <taxon>Pseudomonadati</taxon>
        <taxon>Pseudomonadota</taxon>
        <taxon>Gammaproteobacteria</taxon>
        <taxon>Cellvibrionales</taxon>
        <taxon>Halieaceae</taxon>
        <taxon>Pseudohalioglobus</taxon>
    </lineage>
</organism>
<protein>
    <submittedName>
        <fullName evidence="2">Uncharacterized protein</fullName>
    </submittedName>
</protein>
<sequence length="438" mass="48247">MTKPDKPATASQDNASNRGDAISLVQRGNLKTLEKTLRKQWRLGQNIVLCWSADERGLLVIFVPHYFLGNYCALGEDNKGNELFIRELISGDRRMTREEMFEVSDRLQISPTFIKLDTPLSEEPQVLQQVEQLIRRYGLSYVESRAVLLFDIVEFSLYTPFEQASQLNSLSYTLNSAYNKLLARGIEVNFARTTTGDGYYIWNRSLGPEANLDLFYFMLLVVADNAAARSASRGNTVPVIRSGFHIGGHYELYQAEGINPTVFSYIVGDVTIELARMLELAAAEQILVGDFSTQLGEGALSTAKVSTQAFVAACNRGLESLAGLQLAGKTVGSLGCSLSEHADETGEQVPRRFRITDKHGLSRFAYNLRLSINAGDEKFQLGLDEHQLPGHAAPAEQQPASNAVPGQNEEAPPPATAEAIIDDFAGLLKKRHGSIVEE</sequence>
<dbReference type="Proteomes" id="UP000235005">
    <property type="component" value="Unassembled WGS sequence"/>
</dbReference>
<evidence type="ECO:0000256" key="1">
    <source>
        <dbReference type="SAM" id="MobiDB-lite"/>
    </source>
</evidence>
<dbReference type="Gene3D" id="3.30.70.1230">
    <property type="entry name" value="Nucleotide cyclase"/>
    <property type="match status" value="1"/>
</dbReference>
<dbReference type="RefSeq" id="WP_075998619.1">
    <property type="nucleotide sequence ID" value="NZ_PKUS01000003.1"/>
</dbReference>
<keyword evidence="3" id="KW-1185">Reference proteome</keyword>
<comment type="caution">
    <text evidence="2">The sequence shown here is derived from an EMBL/GenBank/DDBJ whole genome shotgun (WGS) entry which is preliminary data.</text>
</comment>
<dbReference type="OrthoDB" id="7339726at2"/>
<feature type="region of interest" description="Disordered" evidence="1">
    <location>
        <begin position="392"/>
        <end position="416"/>
    </location>
</feature>
<dbReference type="InterPro" id="IPR029787">
    <property type="entry name" value="Nucleotide_cyclase"/>
</dbReference>
<proteinExistence type="predicted"/>
<accession>A0A2N5X697</accession>
<evidence type="ECO:0000313" key="3">
    <source>
        <dbReference type="Proteomes" id="UP000235005"/>
    </source>
</evidence>